<feature type="domain" description="Prolow-density lipoprotein receptor-related protein 1-like beta-propeller" evidence="2">
    <location>
        <begin position="208"/>
        <end position="366"/>
    </location>
</feature>
<dbReference type="Proteomes" id="UP001215087">
    <property type="component" value="Unassembled WGS sequence"/>
</dbReference>
<dbReference type="EMBL" id="JAQSVD010000005">
    <property type="protein sequence ID" value="MDE1470850.1"/>
    <property type="molecule type" value="Genomic_DNA"/>
</dbReference>
<keyword evidence="1" id="KW-0812">Transmembrane</keyword>
<feature type="transmembrane region" description="Helical" evidence="1">
    <location>
        <begin position="12"/>
        <end position="32"/>
    </location>
</feature>
<feature type="domain" description="Prolow-density lipoprotein receptor-related protein 1-like beta-propeller" evidence="2">
    <location>
        <begin position="398"/>
        <end position="503"/>
    </location>
</feature>
<dbReference type="Pfam" id="PF16472">
    <property type="entry name" value="DUF5050"/>
    <property type="match status" value="2"/>
</dbReference>
<evidence type="ECO:0000256" key="1">
    <source>
        <dbReference type="SAM" id="Phobius"/>
    </source>
</evidence>
<keyword evidence="1" id="KW-0472">Membrane</keyword>
<accession>A0ABT5UPI6</accession>
<keyword evidence="4" id="KW-1185">Reference proteome</keyword>
<dbReference type="Gene3D" id="1.25.40.10">
    <property type="entry name" value="Tetratricopeptide repeat domain"/>
    <property type="match status" value="1"/>
</dbReference>
<keyword evidence="1" id="KW-1133">Transmembrane helix</keyword>
<organism evidence="3 4">
    <name type="scientific">Eubacterium limosum</name>
    <dbReference type="NCBI Taxonomy" id="1736"/>
    <lineage>
        <taxon>Bacteria</taxon>
        <taxon>Bacillati</taxon>
        <taxon>Bacillota</taxon>
        <taxon>Clostridia</taxon>
        <taxon>Eubacteriales</taxon>
        <taxon>Eubacteriaceae</taxon>
        <taxon>Eubacterium</taxon>
    </lineage>
</organism>
<evidence type="ECO:0000259" key="2">
    <source>
        <dbReference type="Pfam" id="PF16472"/>
    </source>
</evidence>
<dbReference type="InterPro" id="IPR032485">
    <property type="entry name" value="LRP1-like_beta_prop"/>
</dbReference>
<name>A0ABT5UPI6_EUBLI</name>
<evidence type="ECO:0000313" key="3">
    <source>
        <dbReference type="EMBL" id="MDE1470850.1"/>
    </source>
</evidence>
<sequence length="509" mass="57915">MEKAKRIFRKKGGLAFLMVVVIGVGFFSYTAVKNANYTKHLSNGSLLLEKGQFDDAIAELSKASQIKVKQREPYILLARTYFAKESYDLAKENIEKASALGKTGEEAFILADIQTAAGETEASAKAVEEGKQFLLEQIAKSKSAEAKEKYYDLLLDKSLDTHDSEQFTVLCKQAWADTQNEKYAQLKENYGMQCNQRVIQFKDFGVFDGNLLYTGMGRGCTTYTMDEKQQNVLIGKEEDVRTLNLKGDWIYYLASEGDLPLLDFSIRKIKKDGTEETILHTFQDHEMCSGITVVGNYIYFYAGSYAHSGFYRMRLSGDHFERLSLEENNLIGLINSEWIYSHGAGELYRTSLKDQQTETLFEARSVQNNFNSFSSLLNIVNNHICGDALYFQIVDYSVSFENPDLAEYQLYRFDLKNNLVEKISIEDICDFLIQDEKIYYICKNTGILEAPLTSPEDTQLLIPDERVDEGSTMQITPDQKIYYSVPVDDGSRIYVVNMDGTEGHFYGEK</sequence>
<reference evidence="3 4" key="1">
    <citation type="submission" date="2023-02" db="EMBL/GenBank/DDBJ databases">
        <title>Comparative genome analysis of Eubacterium limosum species.</title>
        <authorList>
            <person name="Bak J.E."/>
        </authorList>
    </citation>
    <scope>NUCLEOTIDE SEQUENCE [LARGE SCALE GENOMIC DNA]</scope>
    <source>
        <strain evidence="3 4">KGMB01548</strain>
    </source>
</reference>
<evidence type="ECO:0000313" key="4">
    <source>
        <dbReference type="Proteomes" id="UP001215087"/>
    </source>
</evidence>
<dbReference type="SUPFAM" id="SSF48452">
    <property type="entry name" value="TPR-like"/>
    <property type="match status" value="1"/>
</dbReference>
<proteinExistence type="predicted"/>
<comment type="caution">
    <text evidence="3">The sequence shown here is derived from an EMBL/GenBank/DDBJ whole genome shotgun (WGS) entry which is preliminary data.</text>
</comment>
<dbReference type="RefSeq" id="WP_227206409.1">
    <property type="nucleotide sequence ID" value="NZ_JAJCLO010000004.1"/>
</dbReference>
<protein>
    <submittedName>
        <fullName evidence="3">DUF5050 domain-containing protein</fullName>
    </submittedName>
</protein>
<dbReference type="SUPFAM" id="SSF69304">
    <property type="entry name" value="Tricorn protease N-terminal domain"/>
    <property type="match status" value="1"/>
</dbReference>
<gene>
    <name evidence="3" type="ORF">PTZ04_11365</name>
</gene>
<dbReference type="InterPro" id="IPR011990">
    <property type="entry name" value="TPR-like_helical_dom_sf"/>
</dbReference>